<dbReference type="AlphaFoldDB" id="A0A3A9JB35"/>
<reference evidence="1 4" key="1">
    <citation type="submission" date="2018-09" db="EMBL/GenBank/DDBJ databases">
        <title>Roseomonas sp. nov., isolated from feces of Tibetan antelopes in the Qinghai-Tibet plateau, China.</title>
        <authorList>
            <person name="Tian Z."/>
        </authorList>
    </citation>
    <scope>NUCLEOTIDE SEQUENCE [LARGE SCALE GENOMIC DNA]</scope>
    <source>
        <strain evidence="2 3">Z23</strain>
        <strain evidence="1 4">Z24</strain>
    </source>
</reference>
<sequence>MHRLNNQLVQISNLVNFERRFGGLHADSKVSCAIFCFFLEGGVQACVARTSASATSPGCNKGWR</sequence>
<dbReference type="Proteomes" id="UP000274097">
    <property type="component" value="Unassembled WGS sequence"/>
</dbReference>
<evidence type="ECO:0000313" key="3">
    <source>
        <dbReference type="Proteomes" id="UP000274097"/>
    </source>
</evidence>
<dbReference type="InParanoid" id="A0A3A9JB35"/>
<dbReference type="EMBL" id="RAQU01000074">
    <property type="protein sequence ID" value="RKK03692.1"/>
    <property type="molecule type" value="Genomic_DNA"/>
</dbReference>
<gene>
    <name evidence="1" type="ORF">D6Z83_13365</name>
    <name evidence="2" type="ORF">EBE87_15455</name>
</gene>
<keyword evidence="3" id="KW-1185">Reference proteome</keyword>
<dbReference type="EMBL" id="RFLX01000011">
    <property type="protein sequence ID" value="RMI20534.1"/>
    <property type="molecule type" value="Genomic_DNA"/>
</dbReference>
<evidence type="ECO:0000313" key="4">
    <source>
        <dbReference type="Proteomes" id="UP000278036"/>
    </source>
</evidence>
<accession>A0A3A9JB35</accession>
<proteinExistence type="predicted"/>
<evidence type="ECO:0000313" key="1">
    <source>
        <dbReference type="EMBL" id="RKK03692.1"/>
    </source>
</evidence>
<comment type="caution">
    <text evidence="1">The sequence shown here is derived from an EMBL/GenBank/DDBJ whole genome shotgun (WGS) entry which is preliminary data.</text>
</comment>
<name>A0A3A9JB35_9PROT</name>
<protein>
    <submittedName>
        <fullName evidence="1">Uncharacterized protein</fullName>
    </submittedName>
</protein>
<evidence type="ECO:0000313" key="2">
    <source>
        <dbReference type="EMBL" id="RMI20534.1"/>
    </source>
</evidence>
<organism evidence="1 4">
    <name type="scientific">Teichococcus wenyumeiae</name>
    <dbReference type="NCBI Taxonomy" id="2478470"/>
    <lineage>
        <taxon>Bacteria</taxon>
        <taxon>Pseudomonadati</taxon>
        <taxon>Pseudomonadota</taxon>
        <taxon>Alphaproteobacteria</taxon>
        <taxon>Acetobacterales</taxon>
        <taxon>Roseomonadaceae</taxon>
        <taxon>Roseomonas</taxon>
    </lineage>
</organism>
<dbReference type="Proteomes" id="UP000278036">
    <property type="component" value="Unassembled WGS sequence"/>
</dbReference>